<feature type="region of interest" description="Disordered" evidence="1">
    <location>
        <begin position="1"/>
        <end position="24"/>
    </location>
</feature>
<sequence>MSQGSGVPIITGPQGGLPQQQGRPTMTYGKEIEFLGRHMEIDDDEDDLQRMKEAYPGVVIIPLSEDFHDLAIQEDYAKTLSLNGIDVNPVRVPGRPLTRVNERTVFPHPNAEYTNLSGSHRWTVDEDVSVGATVEEALQERAAPGERKLQWYGLELISPANANTDASHQELHDVLRILRNKYGDCMRVNVKCGLHIHVGMGPNAIPVGELRRIAAFLYVVDPILAILHPEHRQGNFHCPSIRQRSQVTWGMTAAIAEDFDEERDGGPWKMQQRGQQPTPLRDAVQELLSCASGHAVYRLLQYRNSANNYNFNNYYNANYTERPELVGRVTIEFRQHEGTLDPARIEAWARLCVGLTEWAAFDMTVDQLLQIVAAVEMVEQQTPWGPLERVGPRWEVLRQLLELAGLGRLVTHYSTQLQRQRRM</sequence>
<feature type="compositionally biased region" description="Low complexity" evidence="1">
    <location>
        <begin position="8"/>
        <end position="24"/>
    </location>
</feature>
<proteinExistence type="predicted"/>
<dbReference type="InterPro" id="IPR022025">
    <property type="entry name" value="Amidoligase_2"/>
</dbReference>
<dbReference type="Proteomes" id="UP001390339">
    <property type="component" value="Unassembled WGS sequence"/>
</dbReference>
<evidence type="ECO:0000313" key="2">
    <source>
        <dbReference type="EMBL" id="KAK8880266.1"/>
    </source>
</evidence>
<comment type="caution">
    <text evidence="2">The sequence shown here is derived from an EMBL/GenBank/DDBJ whole genome shotgun (WGS) entry which is preliminary data.</text>
</comment>
<keyword evidence="3" id="KW-1185">Reference proteome</keyword>
<dbReference type="EMBL" id="JAPCWZ010000001">
    <property type="protein sequence ID" value="KAK8880266.1"/>
    <property type="molecule type" value="Genomic_DNA"/>
</dbReference>
<accession>A0ABR2JPB6</accession>
<evidence type="ECO:0000313" key="3">
    <source>
        <dbReference type="Proteomes" id="UP001390339"/>
    </source>
</evidence>
<dbReference type="PANTHER" id="PTHR36847">
    <property type="entry name" value="AMIDOLIGASE ENZYME"/>
    <property type="match status" value="1"/>
</dbReference>
<protein>
    <submittedName>
        <fullName evidence="2">Amidoligase enzyme-domain-containing protein</fullName>
    </submittedName>
</protein>
<reference evidence="2 3" key="1">
    <citation type="journal article" date="2024" name="IMA Fungus">
        <title>Apiospora arundinis, a panoply of carbohydrate-active enzymes and secondary metabolites.</title>
        <authorList>
            <person name="Sorensen T."/>
            <person name="Petersen C."/>
            <person name="Muurmann A.T."/>
            <person name="Christiansen J.V."/>
            <person name="Brundto M.L."/>
            <person name="Overgaard C.K."/>
            <person name="Boysen A.T."/>
            <person name="Wollenberg R.D."/>
            <person name="Larsen T.O."/>
            <person name="Sorensen J.L."/>
            <person name="Nielsen K.L."/>
            <person name="Sondergaard T.E."/>
        </authorList>
    </citation>
    <scope>NUCLEOTIDE SEQUENCE [LARGE SCALE GENOMIC DNA]</scope>
    <source>
        <strain evidence="2 3">AAU 773</strain>
    </source>
</reference>
<dbReference type="Pfam" id="PF12224">
    <property type="entry name" value="Amidoligase_2"/>
    <property type="match status" value="1"/>
</dbReference>
<name>A0ABR2JPB6_9PEZI</name>
<organism evidence="2 3">
    <name type="scientific">Apiospora arundinis</name>
    <dbReference type="NCBI Taxonomy" id="335852"/>
    <lineage>
        <taxon>Eukaryota</taxon>
        <taxon>Fungi</taxon>
        <taxon>Dikarya</taxon>
        <taxon>Ascomycota</taxon>
        <taxon>Pezizomycotina</taxon>
        <taxon>Sordariomycetes</taxon>
        <taxon>Xylariomycetidae</taxon>
        <taxon>Amphisphaeriales</taxon>
        <taxon>Apiosporaceae</taxon>
        <taxon>Apiospora</taxon>
    </lineage>
</organism>
<dbReference type="PANTHER" id="PTHR36847:SF1">
    <property type="entry name" value="AMIDOLIGASE ENZYME"/>
    <property type="match status" value="1"/>
</dbReference>
<evidence type="ECO:0000256" key="1">
    <source>
        <dbReference type="SAM" id="MobiDB-lite"/>
    </source>
</evidence>
<gene>
    <name evidence="2" type="ORF">PGQ11_001560</name>
</gene>